<dbReference type="Proteomes" id="UP001591681">
    <property type="component" value="Unassembled WGS sequence"/>
</dbReference>
<dbReference type="GO" id="GO:0016020">
    <property type="term" value="C:membrane"/>
    <property type="evidence" value="ECO:0007669"/>
    <property type="project" value="UniProtKB-SubCell"/>
</dbReference>
<keyword evidence="5 6" id="KW-0472">Membrane</keyword>
<evidence type="ECO:0000256" key="5">
    <source>
        <dbReference type="ARBA" id="ARBA00023136"/>
    </source>
</evidence>
<protein>
    <submittedName>
        <fullName evidence="7">Uncharacterized protein</fullName>
    </submittedName>
</protein>
<name>A0ABD1JB89_9TELE</name>
<feature type="transmembrane region" description="Helical" evidence="6">
    <location>
        <begin position="173"/>
        <end position="197"/>
    </location>
</feature>
<comment type="caution">
    <text evidence="7">The sequence shown here is derived from an EMBL/GenBank/DDBJ whole genome shotgun (WGS) entry which is preliminary data.</text>
</comment>
<feature type="transmembrane region" description="Helical" evidence="6">
    <location>
        <begin position="108"/>
        <end position="126"/>
    </location>
</feature>
<dbReference type="PANTHER" id="PTHR23320:SF128">
    <property type="entry name" value="MEMBRANE-SPANNING 4-DOMAINS SUBFAMILY A MEMBER 4A"/>
    <property type="match status" value="1"/>
</dbReference>
<evidence type="ECO:0000313" key="8">
    <source>
        <dbReference type="Proteomes" id="UP001591681"/>
    </source>
</evidence>
<gene>
    <name evidence="7" type="ORF">ACEWY4_019862</name>
</gene>
<reference evidence="7 8" key="1">
    <citation type="submission" date="2024-09" db="EMBL/GenBank/DDBJ databases">
        <title>A chromosome-level genome assembly of Gray's grenadier anchovy, Coilia grayii.</title>
        <authorList>
            <person name="Fu Z."/>
        </authorList>
    </citation>
    <scope>NUCLEOTIDE SEQUENCE [LARGE SCALE GENOMIC DNA]</scope>
    <source>
        <strain evidence="7">G4</strain>
        <tissue evidence="7">Muscle</tissue>
    </source>
</reference>
<evidence type="ECO:0000256" key="6">
    <source>
        <dbReference type="SAM" id="Phobius"/>
    </source>
</evidence>
<evidence type="ECO:0000256" key="4">
    <source>
        <dbReference type="ARBA" id="ARBA00022989"/>
    </source>
</evidence>
<feature type="transmembrane region" description="Helical" evidence="6">
    <location>
        <begin position="76"/>
        <end position="96"/>
    </location>
</feature>
<keyword evidence="8" id="KW-1185">Reference proteome</keyword>
<accession>A0ABD1JB89</accession>
<proteinExistence type="inferred from homology"/>
<organism evidence="7 8">
    <name type="scientific">Coilia grayii</name>
    <name type="common">Gray's grenadier anchovy</name>
    <dbReference type="NCBI Taxonomy" id="363190"/>
    <lineage>
        <taxon>Eukaryota</taxon>
        <taxon>Metazoa</taxon>
        <taxon>Chordata</taxon>
        <taxon>Craniata</taxon>
        <taxon>Vertebrata</taxon>
        <taxon>Euteleostomi</taxon>
        <taxon>Actinopterygii</taxon>
        <taxon>Neopterygii</taxon>
        <taxon>Teleostei</taxon>
        <taxon>Clupei</taxon>
        <taxon>Clupeiformes</taxon>
        <taxon>Clupeoidei</taxon>
        <taxon>Engraulidae</taxon>
        <taxon>Coilinae</taxon>
        <taxon>Coilia</taxon>
    </lineage>
</organism>
<keyword evidence="4 6" id="KW-1133">Transmembrane helix</keyword>
<dbReference type="EMBL" id="JBHFQA010000017">
    <property type="protein sequence ID" value="KAL2084344.1"/>
    <property type="molecule type" value="Genomic_DNA"/>
</dbReference>
<evidence type="ECO:0000256" key="1">
    <source>
        <dbReference type="ARBA" id="ARBA00004141"/>
    </source>
</evidence>
<dbReference type="InterPro" id="IPR030417">
    <property type="entry name" value="MS4A"/>
</dbReference>
<keyword evidence="3 6" id="KW-0812">Transmembrane</keyword>
<evidence type="ECO:0000256" key="2">
    <source>
        <dbReference type="ARBA" id="ARBA00009565"/>
    </source>
</evidence>
<comment type="subcellular location">
    <subcellularLocation>
        <location evidence="1">Membrane</location>
        <topology evidence="1">Multi-pass membrane protein</topology>
    </subcellularLocation>
</comment>
<comment type="similarity">
    <text evidence="2">Belongs to the MS4A family.</text>
</comment>
<dbReference type="AlphaFoldDB" id="A0ABD1JB89"/>
<dbReference type="InterPro" id="IPR007237">
    <property type="entry name" value="CD20-like"/>
</dbReference>
<sequence>MSTNSVPLGNGFVVVTHVYREPDAPQGGAAPNEAALPPAPTWLQNAPLRAPPPQNEGLIGVLCLTEKFVKREQTRLGTVQALIGVIMFMFGIVTVINPHTVSARSGIMFWGSLSHIIAGCLTAVDSRNPSLCLDKKMLIMNILSSTTAGVAIVLHCVDFSVRNYYYDTVTVNGISGVMFVLSLVEFMISAAIPCFTYKAIYSTPEMLNNISSREAQHLPPSYSAATTVNTSETKFFPSAIAPPSSLSGVDKPEDLPSTV</sequence>
<evidence type="ECO:0000256" key="3">
    <source>
        <dbReference type="ARBA" id="ARBA00022692"/>
    </source>
</evidence>
<dbReference type="PANTHER" id="PTHR23320">
    <property type="entry name" value="MEMBRANE-SPANNING 4-DOMAINS SUBFAMILY A MS4A -RELATED"/>
    <property type="match status" value="1"/>
</dbReference>
<evidence type="ECO:0000313" key="7">
    <source>
        <dbReference type="EMBL" id="KAL2084344.1"/>
    </source>
</evidence>
<dbReference type="Pfam" id="PF04103">
    <property type="entry name" value="CD20"/>
    <property type="match status" value="1"/>
</dbReference>
<feature type="transmembrane region" description="Helical" evidence="6">
    <location>
        <begin position="138"/>
        <end position="161"/>
    </location>
</feature>